<name>A0A426ZYK4_ENSVE</name>
<organism evidence="2 3">
    <name type="scientific">Ensete ventricosum</name>
    <name type="common">Abyssinian banana</name>
    <name type="synonym">Musa ensete</name>
    <dbReference type="NCBI Taxonomy" id="4639"/>
    <lineage>
        <taxon>Eukaryota</taxon>
        <taxon>Viridiplantae</taxon>
        <taxon>Streptophyta</taxon>
        <taxon>Embryophyta</taxon>
        <taxon>Tracheophyta</taxon>
        <taxon>Spermatophyta</taxon>
        <taxon>Magnoliopsida</taxon>
        <taxon>Liliopsida</taxon>
        <taxon>Zingiberales</taxon>
        <taxon>Musaceae</taxon>
        <taxon>Ensete</taxon>
    </lineage>
</organism>
<protein>
    <submittedName>
        <fullName evidence="2">Uncharacterized protein</fullName>
    </submittedName>
</protein>
<feature type="compositionally biased region" description="Polar residues" evidence="1">
    <location>
        <begin position="53"/>
        <end position="63"/>
    </location>
</feature>
<feature type="region of interest" description="Disordered" evidence="1">
    <location>
        <begin position="46"/>
        <end position="76"/>
    </location>
</feature>
<evidence type="ECO:0000313" key="3">
    <source>
        <dbReference type="Proteomes" id="UP000287651"/>
    </source>
</evidence>
<sequence>MQRPPYGWWPVGQIAIRGGTMHKRSGARPRVVVTKLQGAVAQARTIANRGDRQQGQSPTTAPLASQPVVRGKRQSLTGRGCRLWRMALLPAQGRQRRS</sequence>
<evidence type="ECO:0000313" key="2">
    <source>
        <dbReference type="EMBL" id="RRT69048.1"/>
    </source>
</evidence>
<proteinExistence type="predicted"/>
<accession>A0A426ZYK4</accession>
<dbReference type="AlphaFoldDB" id="A0A426ZYK4"/>
<dbReference type="EMBL" id="AMZH03004487">
    <property type="protein sequence ID" value="RRT69048.1"/>
    <property type="molecule type" value="Genomic_DNA"/>
</dbReference>
<comment type="caution">
    <text evidence="2">The sequence shown here is derived from an EMBL/GenBank/DDBJ whole genome shotgun (WGS) entry which is preliminary data.</text>
</comment>
<evidence type="ECO:0000256" key="1">
    <source>
        <dbReference type="SAM" id="MobiDB-lite"/>
    </source>
</evidence>
<reference evidence="2 3" key="1">
    <citation type="journal article" date="2014" name="Agronomy (Basel)">
        <title>A Draft Genome Sequence for Ensete ventricosum, the Drought-Tolerant Tree Against Hunger.</title>
        <authorList>
            <person name="Harrison J."/>
            <person name="Moore K.A."/>
            <person name="Paszkiewicz K."/>
            <person name="Jones T."/>
            <person name="Grant M."/>
            <person name="Ambacheew D."/>
            <person name="Muzemil S."/>
            <person name="Studholme D.J."/>
        </authorList>
    </citation>
    <scope>NUCLEOTIDE SEQUENCE [LARGE SCALE GENOMIC DNA]</scope>
</reference>
<gene>
    <name evidence="2" type="ORF">B296_00017095</name>
</gene>
<dbReference type="Proteomes" id="UP000287651">
    <property type="component" value="Unassembled WGS sequence"/>
</dbReference>